<dbReference type="InterPro" id="IPR011333">
    <property type="entry name" value="SKP1/BTB/POZ_sf"/>
</dbReference>
<dbReference type="SMART" id="SM00225">
    <property type="entry name" value="BTB"/>
    <property type="match status" value="1"/>
</dbReference>
<dbReference type="SUPFAM" id="SSF54695">
    <property type="entry name" value="POZ domain"/>
    <property type="match status" value="1"/>
</dbReference>
<reference evidence="4" key="3">
    <citation type="submission" date="2025-09" db="UniProtKB">
        <authorList>
            <consortium name="Ensembl"/>
        </authorList>
    </citation>
    <scope>IDENTIFICATION</scope>
</reference>
<dbReference type="EMBL" id="AFYH01003745">
    <property type="status" value="NOT_ANNOTATED_CDS"/>
    <property type="molecule type" value="Genomic_DNA"/>
</dbReference>
<dbReference type="Pfam" id="PF07707">
    <property type="entry name" value="BACK"/>
    <property type="match status" value="1"/>
</dbReference>
<dbReference type="EMBL" id="AFYH01003747">
    <property type="status" value="NOT_ANNOTATED_CDS"/>
    <property type="molecule type" value="Genomic_DNA"/>
</dbReference>
<dbReference type="InterPro" id="IPR011705">
    <property type="entry name" value="BACK"/>
</dbReference>
<dbReference type="EMBL" id="AFYH01003746">
    <property type="status" value="NOT_ANNOTATED_CDS"/>
    <property type="molecule type" value="Genomic_DNA"/>
</dbReference>
<dbReference type="InterPro" id="IPR015915">
    <property type="entry name" value="Kelch-typ_b-propeller"/>
</dbReference>
<dbReference type="Pfam" id="PF01344">
    <property type="entry name" value="Kelch_1"/>
    <property type="match status" value="1"/>
</dbReference>
<evidence type="ECO:0000256" key="2">
    <source>
        <dbReference type="ARBA" id="ARBA00022737"/>
    </source>
</evidence>
<organism evidence="4 5">
    <name type="scientific">Latimeria chalumnae</name>
    <name type="common">Coelacanth</name>
    <dbReference type="NCBI Taxonomy" id="7897"/>
    <lineage>
        <taxon>Eukaryota</taxon>
        <taxon>Metazoa</taxon>
        <taxon>Chordata</taxon>
        <taxon>Craniata</taxon>
        <taxon>Vertebrata</taxon>
        <taxon>Euteleostomi</taxon>
        <taxon>Coelacanthiformes</taxon>
        <taxon>Coelacanthidae</taxon>
        <taxon>Latimeria</taxon>
    </lineage>
</organism>
<dbReference type="SMART" id="SM00875">
    <property type="entry name" value="BACK"/>
    <property type="match status" value="1"/>
</dbReference>
<dbReference type="Gene3D" id="1.25.40.420">
    <property type="match status" value="1"/>
</dbReference>
<dbReference type="Pfam" id="PF24681">
    <property type="entry name" value="Kelch_KLHDC2_KLHL20_DRC7"/>
    <property type="match status" value="1"/>
</dbReference>
<reference evidence="5" key="1">
    <citation type="submission" date="2011-08" db="EMBL/GenBank/DDBJ databases">
        <title>The draft genome of Latimeria chalumnae.</title>
        <authorList>
            <person name="Di Palma F."/>
            <person name="Alfoldi J."/>
            <person name="Johnson J."/>
            <person name="Berlin A."/>
            <person name="Gnerre S."/>
            <person name="Jaffe D."/>
            <person name="MacCallum I."/>
            <person name="Young S."/>
            <person name="Walker B.J."/>
            <person name="Lander E."/>
            <person name="Lindblad-Toh K."/>
        </authorList>
    </citation>
    <scope>NUCLEOTIDE SEQUENCE [LARGE SCALE GENOMIC DNA]</scope>
    <source>
        <strain evidence="5">Wild caught</strain>
    </source>
</reference>
<dbReference type="HOGENOM" id="CLU_004253_14_3_1"/>
<feature type="domain" description="BTB" evidence="3">
    <location>
        <begin position="37"/>
        <end position="107"/>
    </location>
</feature>
<dbReference type="PANTHER" id="PTHR45632:SF15">
    <property type="entry name" value="BTB DOMAIN-CONTAINING PROTEIN"/>
    <property type="match status" value="1"/>
</dbReference>
<evidence type="ECO:0000256" key="1">
    <source>
        <dbReference type="ARBA" id="ARBA00022441"/>
    </source>
</evidence>
<dbReference type="InterPro" id="IPR000210">
    <property type="entry name" value="BTB/POZ_dom"/>
</dbReference>
<dbReference type="SUPFAM" id="SSF117281">
    <property type="entry name" value="Kelch motif"/>
    <property type="match status" value="1"/>
</dbReference>
<dbReference type="Gene3D" id="3.30.710.10">
    <property type="entry name" value="Potassium Channel Kv1.1, Chain A"/>
    <property type="match status" value="1"/>
</dbReference>
<dbReference type="Ensembl" id="ENSLACT00000019627.1">
    <property type="protein sequence ID" value="ENSLACP00000019489.1"/>
    <property type="gene ID" value="ENSLACG00000017137.1"/>
</dbReference>
<reference evidence="4" key="2">
    <citation type="submission" date="2025-08" db="UniProtKB">
        <authorList>
            <consortium name="Ensembl"/>
        </authorList>
    </citation>
    <scope>IDENTIFICATION</scope>
</reference>
<dbReference type="STRING" id="7897.ENSLACP00000019489"/>
<evidence type="ECO:0000313" key="5">
    <source>
        <dbReference type="Proteomes" id="UP000008672"/>
    </source>
</evidence>
<evidence type="ECO:0000313" key="4">
    <source>
        <dbReference type="Ensembl" id="ENSLACP00000019489.1"/>
    </source>
</evidence>
<dbReference type="Gene3D" id="2.120.10.80">
    <property type="entry name" value="Kelch-type beta propeller"/>
    <property type="match status" value="1"/>
</dbReference>
<dbReference type="GeneTree" id="ENSGT00940000166451"/>
<sequence>MSQSVTNSVEGQQLSSNSYLVKVLEGVRNLRAQNAFCDVTVEAEGFSFPAHKIILASASSYCRALFVGNAASTGKAETSRVKLKQVSATGLKHVLNFIYSNKLDLSLNNVQEVLKAAESLLVREALKLCFQFLEDSLNQKTCFYILNITRKFGPEELKQKALSYTGQQYKQLLEDHKHLVELDQATLCEILERNDIQGYSELELFNCAMVWLHHDERRLKIASNILKRIRFPLIPVEDLQNYVQEVSIMKTDSDCYRYLQEALCYHSQPYAQPVLQSKRTQPRSHSLQLLILGGRTTNNLICSDIWLTDDSCSGWTRIGEICTPVYNHCVAEVNNFVFVIGGQHAFDVTGKQSSNKVFRFDPRSSSWLEVAGMLEKRTRFHAGVLADHIFATAGGTLLGNLTNTVEEYKPAENKWEFTAPFPIAVADHAGTTHKGILYISGGFSSGRALNGLYSYLPRLQCWVSNSSMTFARCDHGMATNGENIYCVGGRTLTALEEWLPVNEMEFYCPVTDQWTTLKVPPFDCCQFSITAYQSKLFITGGGSLCQMTKKDGVFVYDPQTRKWEKAGSLPSPLVDHASCIVKLAGERKCGKESIRPLTGAKKKSTHL</sequence>
<dbReference type="PROSITE" id="PS50097">
    <property type="entry name" value="BTB"/>
    <property type="match status" value="1"/>
</dbReference>
<proteinExistence type="predicted"/>
<accession>H3BC68</accession>
<dbReference type="SMART" id="SM00612">
    <property type="entry name" value="Kelch"/>
    <property type="match status" value="6"/>
</dbReference>
<dbReference type="eggNOG" id="KOG4441">
    <property type="taxonomic scope" value="Eukaryota"/>
</dbReference>
<dbReference type="AlphaFoldDB" id="H3BC68"/>
<keyword evidence="5" id="KW-1185">Reference proteome</keyword>
<protein>
    <recommendedName>
        <fullName evidence="3">BTB domain-containing protein</fullName>
    </recommendedName>
</protein>
<dbReference type="InterPro" id="IPR017096">
    <property type="entry name" value="BTB-kelch_protein"/>
</dbReference>
<dbReference type="OMA" id="THKGILY"/>
<dbReference type="PANTHER" id="PTHR45632">
    <property type="entry name" value="LD33804P"/>
    <property type="match status" value="1"/>
</dbReference>
<dbReference type="InterPro" id="IPR006652">
    <property type="entry name" value="Kelch_1"/>
</dbReference>
<keyword evidence="2" id="KW-0677">Repeat</keyword>
<dbReference type="PIRSF" id="PIRSF037037">
    <property type="entry name" value="Kelch-like_protein_gigaxonin"/>
    <property type="match status" value="1"/>
</dbReference>
<dbReference type="InParanoid" id="H3BC68"/>
<dbReference type="Proteomes" id="UP000008672">
    <property type="component" value="Unassembled WGS sequence"/>
</dbReference>
<name>H3BC68_LATCH</name>
<dbReference type="Pfam" id="PF00651">
    <property type="entry name" value="BTB"/>
    <property type="match status" value="1"/>
</dbReference>
<evidence type="ECO:0000259" key="3">
    <source>
        <dbReference type="PROSITE" id="PS50097"/>
    </source>
</evidence>
<keyword evidence="1" id="KW-0880">Kelch repeat</keyword>